<proteinExistence type="predicted"/>
<accession>A0A836ALG5</accession>
<sequence>MSREGEGDVDLCRLGDLERLLCGERERLLLRSRSLDRDLSRRQRSLSRDVDRDRLRCLRGERLRLPASYFLTHFYSLAFPSAWAGMNQKVIYTKGTLSCILKKDVVHLLEKTTRLPAEEIWGHQTTKQQKAVYVAGKGEGKSEYLLDTYVPELYSSLNYAR</sequence>
<dbReference type="Proteomes" id="UP000664991">
    <property type="component" value="Unassembled WGS sequence"/>
</dbReference>
<gene>
    <name evidence="1" type="ORF">JEQ12_014770</name>
</gene>
<protein>
    <submittedName>
        <fullName evidence="1">Uncharacterized protein</fullName>
    </submittedName>
</protein>
<reference evidence="1 2" key="1">
    <citation type="submission" date="2020-12" db="EMBL/GenBank/DDBJ databases">
        <title>De novo assembly of Tibetan sheep genome.</title>
        <authorList>
            <person name="Li X."/>
        </authorList>
    </citation>
    <scope>NUCLEOTIDE SEQUENCE [LARGE SCALE GENOMIC DNA]</scope>
    <source>
        <tissue evidence="1">Heart</tissue>
    </source>
</reference>
<dbReference type="AlphaFoldDB" id="A0A836ALG5"/>
<organism evidence="1 2">
    <name type="scientific">Ovis aries</name>
    <name type="common">Sheep</name>
    <dbReference type="NCBI Taxonomy" id="9940"/>
    <lineage>
        <taxon>Eukaryota</taxon>
        <taxon>Metazoa</taxon>
        <taxon>Chordata</taxon>
        <taxon>Craniata</taxon>
        <taxon>Vertebrata</taxon>
        <taxon>Euteleostomi</taxon>
        <taxon>Mammalia</taxon>
        <taxon>Eutheria</taxon>
        <taxon>Laurasiatheria</taxon>
        <taxon>Artiodactyla</taxon>
        <taxon>Ruminantia</taxon>
        <taxon>Pecora</taxon>
        <taxon>Bovidae</taxon>
        <taxon>Caprinae</taxon>
        <taxon>Ovis</taxon>
    </lineage>
</organism>
<comment type="caution">
    <text evidence="1">The sequence shown here is derived from an EMBL/GenBank/DDBJ whole genome shotgun (WGS) entry which is preliminary data.</text>
</comment>
<dbReference type="EMBL" id="JAEMGP010000003">
    <property type="protein sequence ID" value="KAG5212341.1"/>
    <property type="molecule type" value="Genomic_DNA"/>
</dbReference>
<evidence type="ECO:0000313" key="1">
    <source>
        <dbReference type="EMBL" id="KAG5212341.1"/>
    </source>
</evidence>
<name>A0A836ALG5_SHEEP</name>
<evidence type="ECO:0000313" key="2">
    <source>
        <dbReference type="Proteomes" id="UP000664991"/>
    </source>
</evidence>